<dbReference type="InterPro" id="IPR012301">
    <property type="entry name" value="Malic_N_dom"/>
</dbReference>
<feature type="binding site" evidence="9">
    <location>
        <position position="134"/>
    </location>
    <ligand>
        <name>a divalent metal cation</name>
        <dbReference type="ChEBI" id="CHEBI:60240"/>
    </ligand>
</feature>
<comment type="cofactor">
    <cofactor evidence="2">
        <name>Mg(2+)</name>
        <dbReference type="ChEBI" id="CHEBI:18420"/>
    </cofactor>
</comment>
<evidence type="ECO:0000256" key="2">
    <source>
        <dbReference type="ARBA" id="ARBA00001946"/>
    </source>
</evidence>
<organism evidence="13 14">
    <name type="scientific">Spirobacillus cienkowskii</name>
    <dbReference type="NCBI Taxonomy" id="495820"/>
    <lineage>
        <taxon>Bacteria</taxon>
        <taxon>Pseudomonadati</taxon>
        <taxon>Bdellovibrionota</taxon>
        <taxon>Oligoflexia</taxon>
        <taxon>Silvanigrellales</taxon>
        <taxon>Spirobacillus</taxon>
    </lineage>
</organism>
<dbReference type="SMART" id="SM00919">
    <property type="entry name" value="Malic_M"/>
    <property type="match status" value="1"/>
</dbReference>
<dbReference type="InterPro" id="IPR012302">
    <property type="entry name" value="Malic_NAD-bd"/>
</dbReference>
<dbReference type="GO" id="GO:0004470">
    <property type="term" value="F:malic enzyme activity"/>
    <property type="evidence" value="ECO:0007669"/>
    <property type="project" value="InterPro"/>
</dbReference>
<evidence type="ECO:0000256" key="1">
    <source>
        <dbReference type="ARBA" id="ARBA00001936"/>
    </source>
</evidence>
<dbReference type="PIRSF" id="PIRSF036684">
    <property type="entry name" value="ME_PTA"/>
    <property type="match status" value="1"/>
</dbReference>
<dbReference type="PANTHER" id="PTHR43237:SF4">
    <property type="entry name" value="NADP-DEPENDENT MALIC ENZYME"/>
    <property type="match status" value="1"/>
</dbReference>
<keyword evidence="14" id="KW-1185">Reference proteome</keyword>
<feature type="domain" description="Malic enzyme N-terminal" evidence="12">
    <location>
        <begin position="16"/>
        <end position="149"/>
    </location>
</feature>
<dbReference type="InterPro" id="IPR012188">
    <property type="entry name" value="ME_PTA"/>
</dbReference>
<dbReference type="InterPro" id="IPR051674">
    <property type="entry name" value="Malate_Decarboxylase"/>
</dbReference>
<feature type="active site" description="Proton acceptor" evidence="8">
    <location>
        <position position="92"/>
    </location>
</feature>
<dbReference type="InterPro" id="IPR002505">
    <property type="entry name" value="PTA_PTB"/>
</dbReference>
<protein>
    <submittedName>
        <fullName evidence="13">NADP-dependent malic enzyme</fullName>
    </submittedName>
</protein>
<dbReference type="Gene3D" id="3.40.50.720">
    <property type="entry name" value="NAD(P)-binding Rossmann-like Domain"/>
    <property type="match status" value="1"/>
</dbReference>
<keyword evidence="6" id="KW-0560">Oxidoreductase</keyword>
<keyword evidence="7" id="KW-0511">Multifunctional enzyme</keyword>
<evidence type="ECO:0000256" key="9">
    <source>
        <dbReference type="PIRSR" id="PIRSR036684-2"/>
    </source>
</evidence>
<comment type="caution">
    <text evidence="13">The sequence shown here is derived from an EMBL/GenBank/DDBJ whole genome shotgun (WGS) entry which is preliminary data.</text>
</comment>
<dbReference type="Pfam" id="PF00390">
    <property type="entry name" value="malic"/>
    <property type="match status" value="1"/>
</dbReference>
<dbReference type="FunFam" id="3.40.50.720:FF:000095">
    <property type="entry name" value="NADP-dependent malic enzyme"/>
    <property type="match status" value="1"/>
</dbReference>
<dbReference type="SUPFAM" id="SSF53659">
    <property type="entry name" value="Isocitrate/Isopropylmalate dehydrogenase-like"/>
    <property type="match status" value="1"/>
</dbReference>
<dbReference type="SUPFAM" id="SSF53223">
    <property type="entry name" value="Aminoacid dehydrogenase-like, N-terminal domain"/>
    <property type="match status" value="1"/>
</dbReference>
<dbReference type="GO" id="GO:0051287">
    <property type="term" value="F:NAD binding"/>
    <property type="evidence" value="ECO:0007669"/>
    <property type="project" value="InterPro"/>
</dbReference>
<dbReference type="Pfam" id="PF03949">
    <property type="entry name" value="Malic_M"/>
    <property type="match status" value="1"/>
</dbReference>
<reference evidence="13" key="1">
    <citation type="submission" date="2018-04" db="EMBL/GenBank/DDBJ databases">
        <title>Draft genome sequence of the Candidatus Spirobacillus cienkowskii, a pathogen of freshwater Daphnia species, reconstructed from hemolymph metagenomic reads.</title>
        <authorList>
            <person name="Bresciani L."/>
            <person name="Lemos L.N."/>
            <person name="Wale N."/>
            <person name="Lin J.Y."/>
            <person name="Fernandes G.R."/>
            <person name="Duffy M.A."/>
            <person name="Rodrigues J.M."/>
        </authorList>
    </citation>
    <scope>NUCLEOTIDE SEQUENCE [LARGE SCALE GENOMIC DNA]</scope>
    <source>
        <strain evidence="13">Binning01</strain>
    </source>
</reference>
<evidence type="ECO:0000259" key="11">
    <source>
        <dbReference type="SMART" id="SM00919"/>
    </source>
</evidence>
<proteinExistence type="inferred from homology"/>
<gene>
    <name evidence="13" type="ORF">DCC88_00850</name>
</gene>
<sequence>MSLKEEALHYHRKGRKGKIETGITKECKNQKDITLAYSPGVAEPCKEIARDPSLVYEYTAKGNLVAVVTNGTAVLGLGAIGPLAGKPVMEGKAVLFKMFADIDCYDIELNAKTPEEIISACKMLEPTFGGINLEDIKAPECFEVEERLREELDIPVFHDDQHGTAIVSGAALLNACEITKRKISDVKCVVNGAGAAAIACAQMYINLGLKKENLILCDSKGVVYKGRTEGMNKYKARFENDTKKRTLAEAIKGVDFFCGLSVAGAVTKEMVKSMAKDPIIFAMANPDPEISPADIKSVRSDAIIATGRSDYPNQVNNVLGYPYIFRGAMDVLSTRINEDMKMAAVHAIAALAKEDIPESVTKSYASSTLQGFGREYLIPKPFDPRLLLRVAPAVAKAALATKVARKNIDIEHYVDLLESRLGVLQSVTRKIKRSVVVANRTSGKKLRVVLPEGASLKILKAAEIVCAEEICEPILIGDIQKIRSLIQDAKLDKLLTQVEIIDPSEDKRSEKYASLLLEKRARKGVTRMGAYELVTGDHHYFATMMVETGDADAFCSGVHHNYGDAIRPALQIIGTQTDKVLAGIYMLLWKERSIFVADTTVNINSNAEQLAQIAIQTHDMAKIYLSEQPRVAMLSFSNFGSTKHPESDKVCKATGIVKKLRPDIEIDGEMQADFALSSELLEHSYGFSTLKGPANVLIFPDLTSGNIAYKLLGKLGGATSIGPILTGMKKPVNVLARNSDIDEIVNLITFTVHRVQNGM</sequence>
<dbReference type="GO" id="GO:0046872">
    <property type="term" value="F:metal ion binding"/>
    <property type="evidence" value="ECO:0007669"/>
    <property type="project" value="UniProtKB-KW"/>
</dbReference>
<comment type="similarity">
    <text evidence="4">In the C-terminal section; belongs to the phosphate acetyltransferase and butyryltransferase family.</text>
</comment>
<feature type="binding site" evidence="10">
    <location>
        <position position="285"/>
    </location>
    <ligand>
        <name>a divalent metal cation</name>
        <dbReference type="ChEBI" id="CHEBI:60240"/>
    </ligand>
</feature>
<dbReference type="Pfam" id="PF01515">
    <property type="entry name" value="PTA_PTB"/>
    <property type="match status" value="1"/>
</dbReference>
<dbReference type="SUPFAM" id="SSF51735">
    <property type="entry name" value="NAD(P)-binding Rossmann-fold domains"/>
    <property type="match status" value="1"/>
</dbReference>
<feature type="binding site" evidence="10">
    <location>
        <position position="160"/>
    </location>
    <ligand>
        <name>a divalent metal cation</name>
        <dbReference type="ChEBI" id="CHEBI:60240"/>
    </ligand>
</feature>
<dbReference type="InterPro" id="IPR036291">
    <property type="entry name" value="NAD(P)-bd_dom_sf"/>
</dbReference>
<keyword evidence="10" id="KW-0521">NADP</keyword>
<evidence type="ECO:0000256" key="6">
    <source>
        <dbReference type="ARBA" id="ARBA00023002"/>
    </source>
</evidence>
<dbReference type="InterPro" id="IPR045213">
    <property type="entry name" value="Malic_NAD-bd_bact_type"/>
</dbReference>
<evidence type="ECO:0000256" key="10">
    <source>
        <dbReference type="PIRSR" id="PIRSR036684-3"/>
    </source>
</evidence>
<evidence type="ECO:0000259" key="12">
    <source>
        <dbReference type="SMART" id="SM01274"/>
    </source>
</evidence>
<dbReference type="Gene3D" id="3.40.50.10380">
    <property type="entry name" value="Malic enzyme, N-terminal domain"/>
    <property type="match status" value="1"/>
</dbReference>
<dbReference type="GO" id="GO:0016746">
    <property type="term" value="F:acyltransferase activity"/>
    <property type="evidence" value="ECO:0007669"/>
    <property type="project" value="InterPro"/>
</dbReference>
<dbReference type="GO" id="GO:0016616">
    <property type="term" value="F:oxidoreductase activity, acting on the CH-OH group of donors, NAD or NADP as acceptor"/>
    <property type="evidence" value="ECO:0007669"/>
    <property type="project" value="InterPro"/>
</dbReference>
<dbReference type="InterPro" id="IPR046346">
    <property type="entry name" value="Aminoacid_DH-like_N_sf"/>
</dbReference>
<feature type="binding site" evidence="9">
    <location>
        <position position="135"/>
    </location>
    <ligand>
        <name>a divalent metal cation</name>
        <dbReference type="ChEBI" id="CHEBI:60240"/>
    </ligand>
</feature>
<evidence type="ECO:0000256" key="3">
    <source>
        <dbReference type="ARBA" id="ARBA00007686"/>
    </source>
</evidence>
<name>A0A369KX46_9BACT</name>
<evidence type="ECO:0000256" key="5">
    <source>
        <dbReference type="ARBA" id="ARBA00022723"/>
    </source>
</evidence>
<dbReference type="CDD" id="cd05311">
    <property type="entry name" value="NAD_bind_2_malic_enz"/>
    <property type="match status" value="1"/>
</dbReference>
<dbReference type="FunFam" id="3.40.50.10380:FF:000003">
    <property type="entry name" value="NADP-dependent malic enzyme"/>
    <property type="match status" value="1"/>
</dbReference>
<evidence type="ECO:0000256" key="4">
    <source>
        <dbReference type="ARBA" id="ARBA00008756"/>
    </source>
</evidence>
<evidence type="ECO:0000256" key="7">
    <source>
        <dbReference type="ARBA" id="ARBA00023268"/>
    </source>
</evidence>
<dbReference type="RefSeq" id="WP_338636407.1">
    <property type="nucleotide sequence ID" value="NZ_CP146516.1"/>
</dbReference>
<evidence type="ECO:0000313" key="14">
    <source>
        <dbReference type="Proteomes" id="UP000253934"/>
    </source>
</evidence>
<feature type="binding site" evidence="10">
    <location>
        <begin position="74"/>
        <end position="81"/>
    </location>
    <ligand>
        <name>NADP(+)</name>
        <dbReference type="ChEBI" id="CHEBI:58349"/>
    </ligand>
</feature>
<dbReference type="GO" id="GO:0006108">
    <property type="term" value="P:malate metabolic process"/>
    <property type="evidence" value="ECO:0007669"/>
    <property type="project" value="InterPro"/>
</dbReference>
<dbReference type="SMART" id="SM01274">
    <property type="entry name" value="malic"/>
    <property type="match status" value="1"/>
</dbReference>
<evidence type="ECO:0000256" key="8">
    <source>
        <dbReference type="PIRSR" id="PIRSR036684-1"/>
    </source>
</evidence>
<keyword evidence="5 9" id="KW-0479">Metal-binding</keyword>
<dbReference type="Gene3D" id="3.40.50.10750">
    <property type="entry name" value="Isocitrate/Isopropylmalate dehydrogenase-like"/>
    <property type="match status" value="1"/>
</dbReference>
<dbReference type="InterPro" id="IPR042112">
    <property type="entry name" value="P_AcTrfase_dom2"/>
</dbReference>
<dbReference type="AlphaFoldDB" id="A0A369KX46"/>
<accession>A0A369KX46</accession>
<comment type="cofactor">
    <cofactor evidence="1">
        <name>Mn(2+)</name>
        <dbReference type="ChEBI" id="CHEBI:29035"/>
    </cofactor>
</comment>
<dbReference type="Proteomes" id="UP000253934">
    <property type="component" value="Unassembled WGS sequence"/>
</dbReference>
<dbReference type="EMBL" id="QOVW01000003">
    <property type="protein sequence ID" value="RDB37285.1"/>
    <property type="molecule type" value="Genomic_DNA"/>
</dbReference>
<dbReference type="PANTHER" id="PTHR43237">
    <property type="entry name" value="NADP-DEPENDENT MALIC ENZYME"/>
    <property type="match status" value="1"/>
</dbReference>
<dbReference type="InterPro" id="IPR042113">
    <property type="entry name" value="P_AcTrfase_dom1"/>
</dbReference>
<feature type="domain" description="Malic enzyme NAD-binding" evidence="11">
    <location>
        <begin position="161"/>
        <end position="399"/>
    </location>
</feature>
<dbReference type="Gene3D" id="3.40.50.10950">
    <property type="match status" value="1"/>
</dbReference>
<comment type="similarity">
    <text evidence="3">In the N-terminal section; belongs to the malic enzymes family.</text>
</comment>
<evidence type="ECO:0000313" key="13">
    <source>
        <dbReference type="EMBL" id="RDB37285.1"/>
    </source>
</evidence>
<dbReference type="InterPro" id="IPR037062">
    <property type="entry name" value="Malic_N_dom_sf"/>
</dbReference>